<dbReference type="PANTHER" id="PTHR33178">
    <property type="match status" value="1"/>
</dbReference>
<accession>A0A6J4P2C7</accession>
<evidence type="ECO:0000256" key="1">
    <source>
        <dbReference type="ARBA" id="ARBA00011738"/>
    </source>
</evidence>
<dbReference type="SMART" id="SM00886">
    <property type="entry name" value="Dabb"/>
    <property type="match status" value="1"/>
</dbReference>
<gene>
    <name evidence="3" type="ORF">AVDCRST_MAG22-1140</name>
</gene>
<dbReference type="AlphaFoldDB" id="A0A6J4P2C7"/>
<sequence>MKVGFQRREIHMVDHLVFFAVREDASPEEVRDLLDSIRNLKDEVPGTVDLSVGEDFSGRSGDYTHALFARFEDAAGLQTYMEHPAHLTVVGKLEATTSGRIVADYEF</sequence>
<reference evidence="3" key="1">
    <citation type="submission" date="2020-02" db="EMBL/GenBank/DDBJ databases">
        <authorList>
            <person name="Meier V. D."/>
        </authorList>
    </citation>
    <scope>NUCLEOTIDE SEQUENCE</scope>
    <source>
        <strain evidence="3">AVDCRST_MAG22</strain>
    </source>
</reference>
<dbReference type="EMBL" id="CADCUV010000054">
    <property type="protein sequence ID" value="CAA9401734.1"/>
    <property type="molecule type" value="Genomic_DNA"/>
</dbReference>
<dbReference type="PROSITE" id="PS51502">
    <property type="entry name" value="S_R_A_B_BARREL"/>
    <property type="match status" value="1"/>
</dbReference>
<proteinExistence type="predicted"/>
<dbReference type="InterPro" id="IPR011008">
    <property type="entry name" value="Dimeric_a/b-barrel"/>
</dbReference>
<protein>
    <recommendedName>
        <fullName evidence="2">Stress-response A/B barrel domain-containing protein</fullName>
    </recommendedName>
</protein>
<dbReference type="Gene3D" id="3.30.70.100">
    <property type="match status" value="1"/>
</dbReference>
<dbReference type="Pfam" id="PF07876">
    <property type="entry name" value="Dabb"/>
    <property type="match status" value="1"/>
</dbReference>
<comment type="subunit">
    <text evidence="1">Homodimer.</text>
</comment>
<organism evidence="3">
    <name type="scientific">uncultured Rubrobacteraceae bacterium</name>
    <dbReference type="NCBI Taxonomy" id="349277"/>
    <lineage>
        <taxon>Bacteria</taxon>
        <taxon>Bacillati</taxon>
        <taxon>Actinomycetota</taxon>
        <taxon>Rubrobacteria</taxon>
        <taxon>Rubrobacterales</taxon>
        <taxon>Rubrobacteraceae</taxon>
        <taxon>environmental samples</taxon>
    </lineage>
</organism>
<evidence type="ECO:0000259" key="2">
    <source>
        <dbReference type="PROSITE" id="PS51502"/>
    </source>
</evidence>
<dbReference type="InterPro" id="IPR013097">
    <property type="entry name" value="Dabb"/>
</dbReference>
<dbReference type="InterPro" id="IPR044662">
    <property type="entry name" value="HS1/DABB1-like"/>
</dbReference>
<dbReference type="PANTHER" id="PTHR33178:SF10">
    <property type="entry name" value="STRESS-RESPONSE A_B BARREL DOMAIN-CONTAINING PROTEIN"/>
    <property type="match status" value="1"/>
</dbReference>
<dbReference type="SUPFAM" id="SSF54909">
    <property type="entry name" value="Dimeric alpha+beta barrel"/>
    <property type="match status" value="1"/>
</dbReference>
<evidence type="ECO:0000313" key="3">
    <source>
        <dbReference type="EMBL" id="CAA9401734.1"/>
    </source>
</evidence>
<feature type="domain" description="Stress-response A/B barrel" evidence="2">
    <location>
        <begin position="13"/>
        <end position="105"/>
    </location>
</feature>
<name>A0A6J4P2C7_9ACTN</name>